<evidence type="ECO:0000256" key="4">
    <source>
        <dbReference type="ARBA" id="ARBA00022692"/>
    </source>
</evidence>
<evidence type="ECO:0000256" key="8">
    <source>
        <dbReference type="ARBA" id="ARBA00023136"/>
    </source>
</evidence>
<proteinExistence type="predicted"/>
<gene>
    <name evidence="12" type="ORF">E7512_09960</name>
</gene>
<feature type="transmembrane region" description="Helical" evidence="9">
    <location>
        <begin position="52"/>
        <end position="73"/>
    </location>
</feature>
<dbReference type="RefSeq" id="WP_326840709.1">
    <property type="nucleotide sequence ID" value="NZ_SVNY01000005.1"/>
</dbReference>
<protein>
    <submittedName>
        <fullName evidence="12">ABC transporter ATP-binding protein</fullName>
    </submittedName>
</protein>
<dbReference type="PROSITE" id="PS50929">
    <property type="entry name" value="ABC_TM1F"/>
    <property type="match status" value="1"/>
</dbReference>
<dbReference type="SUPFAM" id="SSF52540">
    <property type="entry name" value="P-loop containing nucleoside triphosphate hydrolases"/>
    <property type="match status" value="1"/>
</dbReference>
<keyword evidence="6 12" id="KW-0067">ATP-binding</keyword>
<dbReference type="Pfam" id="PF00005">
    <property type="entry name" value="ABC_tran"/>
    <property type="match status" value="1"/>
</dbReference>
<keyword evidence="4 9" id="KW-0812">Transmembrane</keyword>
<dbReference type="Gene3D" id="1.20.1560.10">
    <property type="entry name" value="ABC transporter type 1, transmembrane domain"/>
    <property type="match status" value="1"/>
</dbReference>
<evidence type="ECO:0000256" key="9">
    <source>
        <dbReference type="SAM" id="Phobius"/>
    </source>
</evidence>
<dbReference type="GO" id="GO:0005524">
    <property type="term" value="F:ATP binding"/>
    <property type="evidence" value="ECO:0007669"/>
    <property type="project" value="UniProtKB-KW"/>
</dbReference>
<dbReference type="PROSITE" id="PS00211">
    <property type="entry name" value="ABC_TRANSPORTER_1"/>
    <property type="match status" value="1"/>
</dbReference>
<evidence type="ECO:0000256" key="3">
    <source>
        <dbReference type="ARBA" id="ARBA00022475"/>
    </source>
</evidence>
<comment type="subcellular location">
    <subcellularLocation>
        <location evidence="1">Cell membrane</location>
        <topology evidence="1">Multi-pass membrane protein</topology>
    </subcellularLocation>
</comment>
<organism evidence="12 13">
    <name type="scientific">Faecalispora sporosphaeroides</name>
    <dbReference type="NCBI Taxonomy" id="1549"/>
    <lineage>
        <taxon>Bacteria</taxon>
        <taxon>Bacillati</taxon>
        <taxon>Bacillota</taxon>
        <taxon>Clostridia</taxon>
        <taxon>Eubacteriales</taxon>
        <taxon>Oscillospiraceae</taxon>
        <taxon>Faecalispora</taxon>
    </lineage>
</organism>
<dbReference type="InterPro" id="IPR011527">
    <property type="entry name" value="ABC1_TM_dom"/>
</dbReference>
<comment type="caution">
    <text evidence="12">The sequence shown here is derived from an EMBL/GenBank/DDBJ whole genome shotgun (WGS) entry which is preliminary data.</text>
</comment>
<dbReference type="AlphaFoldDB" id="A0A928KSK0"/>
<dbReference type="PROSITE" id="PS50893">
    <property type="entry name" value="ABC_TRANSPORTER_2"/>
    <property type="match status" value="1"/>
</dbReference>
<dbReference type="Pfam" id="PF00664">
    <property type="entry name" value="ABC_membrane"/>
    <property type="match status" value="1"/>
</dbReference>
<evidence type="ECO:0000259" key="10">
    <source>
        <dbReference type="PROSITE" id="PS50893"/>
    </source>
</evidence>
<dbReference type="SUPFAM" id="SSF90123">
    <property type="entry name" value="ABC transporter transmembrane region"/>
    <property type="match status" value="1"/>
</dbReference>
<dbReference type="Gene3D" id="3.40.50.300">
    <property type="entry name" value="P-loop containing nucleotide triphosphate hydrolases"/>
    <property type="match status" value="1"/>
</dbReference>
<dbReference type="GO" id="GO:0016887">
    <property type="term" value="F:ATP hydrolysis activity"/>
    <property type="evidence" value="ECO:0007669"/>
    <property type="project" value="InterPro"/>
</dbReference>
<evidence type="ECO:0000313" key="12">
    <source>
        <dbReference type="EMBL" id="MBE6833888.1"/>
    </source>
</evidence>
<dbReference type="InterPro" id="IPR017871">
    <property type="entry name" value="ABC_transporter-like_CS"/>
</dbReference>
<dbReference type="InterPro" id="IPR003439">
    <property type="entry name" value="ABC_transporter-like_ATP-bd"/>
</dbReference>
<reference evidence="12" key="1">
    <citation type="submission" date="2019-04" db="EMBL/GenBank/DDBJ databases">
        <title>Evolution of Biomass-Degrading Anaerobic Consortia Revealed by Metagenomics.</title>
        <authorList>
            <person name="Peng X."/>
        </authorList>
    </citation>
    <scope>NUCLEOTIDE SEQUENCE</scope>
    <source>
        <strain evidence="12">SIG551</strain>
    </source>
</reference>
<dbReference type="GO" id="GO:0005886">
    <property type="term" value="C:plasma membrane"/>
    <property type="evidence" value="ECO:0007669"/>
    <property type="project" value="UniProtKB-SubCell"/>
</dbReference>
<dbReference type="PANTHER" id="PTHR43394">
    <property type="entry name" value="ATP-DEPENDENT PERMEASE MDL1, MITOCHONDRIAL"/>
    <property type="match status" value="1"/>
</dbReference>
<dbReference type="InterPro" id="IPR027417">
    <property type="entry name" value="P-loop_NTPase"/>
</dbReference>
<dbReference type="CDD" id="cd18548">
    <property type="entry name" value="ABC_6TM_Tm287_like"/>
    <property type="match status" value="1"/>
</dbReference>
<evidence type="ECO:0000256" key="7">
    <source>
        <dbReference type="ARBA" id="ARBA00022989"/>
    </source>
</evidence>
<feature type="transmembrane region" description="Helical" evidence="9">
    <location>
        <begin position="125"/>
        <end position="149"/>
    </location>
</feature>
<evidence type="ECO:0000313" key="13">
    <source>
        <dbReference type="Proteomes" id="UP000754750"/>
    </source>
</evidence>
<feature type="transmembrane region" description="Helical" evidence="9">
    <location>
        <begin position="20"/>
        <end position="40"/>
    </location>
</feature>
<evidence type="ECO:0000259" key="11">
    <source>
        <dbReference type="PROSITE" id="PS50929"/>
    </source>
</evidence>
<feature type="domain" description="ABC transmembrane type-1" evidence="11">
    <location>
        <begin position="16"/>
        <end position="298"/>
    </location>
</feature>
<keyword evidence="7 9" id="KW-1133">Transmembrane helix</keyword>
<dbReference type="GO" id="GO:0015421">
    <property type="term" value="F:ABC-type oligopeptide transporter activity"/>
    <property type="evidence" value="ECO:0007669"/>
    <property type="project" value="TreeGrafter"/>
</dbReference>
<evidence type="ECO:0000256" key="1">
    <source>
        <dbReference type="ARBA" id="ARBA00004651"/>
    </source>
</evidence>
<dbReference type="FunFam" id="3.40.50.300:FF:000854">
    <property type="entry name" value="Multidrug ABC transporter ATP-binding protein"/>
    <property type="match status" value="1"/>
</dbReference>
<dbReference type="PANTHER" id="PTHR43394:SF1">
    <property type="entry name" value="ATP-BINDING CASSETTE SUB-FAMILY B MEMBER 10, MITOCHONDRIAL"/>
    <property type="match status" value="1"/>
</dbReference>
<name>A0A928KSK0_9FIRM</name>
<keyword evidence="3" id="KW-1003">Cell membrane</keyword>
<dbReference type="InterPro" id="IPR039421">
    <property type="entry name" value="Type_1_exporter"/>
</dbReference>
<feature type="transmembrane region" description="Helical" evidence="9">
    <location>
        <begin position="278"/>
        <end position="297"/>
    </location>
</feature>
<sequence length="578" mass="62558">MRELGKYLKVYRKQVVLGPIFKLIEAIFELIIPIVTARIIDEGVRRGDVPYVWQMGGVMLLLGVVGLCSALVCQKMAAVAAQGFGTVLRGELFRHINTLSYAEIDRFGTPSLITRLTNDVNQLQLAVAMLIRLVVRAPFLAIGAVIMAMTIDVPLALIFVVATPLIGLALYLVMSRSVPFFKSIQKKLDAISRLSRESLSGVRVIRAFSRQEQEAERFTNAADEQAAAAIRVGKLSALLNPITFAMINFSILAIVWFGGFRVDTGVVTQGQIVALINYMNQTLLALVVVANLVVIFTKASASAARVNEVLHTETTVREPDSAAEPQPVFGAPKVEFRGVGLSYHRSGEYALRDCNIAIAAGETIGIIGGTGSGKSTLVNLIPRFYDVTEGQVLLDGVDVREYPFAVLRSRVGIVLQQSELFAGTIRSNLQWGNAAATDEELWQALKTAQAEDFVRALPKGLSSPVSQGGKNYSGGQRQRLAIARTLAANPQVLILDDSASALDFATDAALRRALRNDTAGATVLIVSQRVSSIRHADRIIVLDDGAVAGIGTHEELMRSCPVYQEICLSQMNHEEVAG</sequence>
<accession>A0A928KSK0</accession>
<keyword evidence="8 9" id="KW-0472">Membrane</keyword>
<evidence type="ECO:0000256" key="5">
    <source>
        <dbReference type="ARBA" id="ARBA00022741"/>
    </source>
</evidence>
<dbReference type="EMBL" id="SVNY01000005">
    <property type="protein sequence ID" value="MBE6833888.1"/>
    <property type="molecule type" value="Genomic_DNA"/>
</dbReference>
<dbReference type="Proteomes" id="UP000754750">
    <property type="component" value="Unassembled WGS sequence"/>
</dbReference>
<keyword evidence="2" id="KW-0813">Transport</keyword>
<dbReference type="InterPro" id="IPR003593">
    <property type="entry name" value="AAA+_ATPase"/>
</dbReference>
<evidence type="ECO:0000256" key="2">
    <source>
        <dbReference type="ARBA" id="ARBA00022448"/>
    </source>
</evidence>
<keyword evidence="5" id="KW-0547">Nucleotide-binding</keyword>
<feature type="domain" description="ABC transporter" evidence="10">
    <location>
        <begin position="334"/>
        <end position="569"/>
    </location>
</feature>
<dbReference type="InterPro" id="IPR036640">
    <property type="entry name" value="ABC1_TM_sf"/>
</dbReference>
<feature type="transmembrane region" description="Helical" evidence="9">
    <location>
        <begin position="155"/>
        <end position="174"/>
    </location>
</feature>
<dbReference type="SMART" id="SM00382">
    <property type="entry name" value="AAA"/>
    <property type="match status" value="1"/>
</dbReference>
<evidence type="ECO:0000256" key="6">
    <source>
        <dbReference type="ARBA" id="ARBA00022840"/>
    </source>
</evidence>
<feature type="transmembrane region" description="Helical" evidence="9">
    <location>
        <begin position="238"/>
        <end position="258"/>
    </location>
</feature>